<accession>A0A841BHJ5</accession>
<evidence type="ECO:0000313" key="3">
    <source>
        <dbReference type="Proteomes" id="UP000587527"/>
    </source>
</evidence>
<name>A0A841BHJ5_9ACTN</name>
<comment type="caution">
    <text evidence="2">The sequence shown here is derived from an EMBL/GenBank/DDBJ whole genome shotgun (WGS) entry which is preliminary data.</text>
</comment>
<gene>
    <name evidence="2" type="ORF">F4553_001946</name>
</gene>
<protein>
    <submittedName>
        <fullName evidence="2">Uncharacterized protein</fullName>
    </submittedName>
</protein>
<reference evidence="2 3" key="1">
    <citation type="submission" date="2020-08" db="EMBL/GenBank/DDBJ databases">
        <title>Sequencing the genomes of 1000 actinobacteria strains.</title>
        <authorList>
            <person name="Klenk H.-P."/>
        </authorList>
    </citation>
    <scope>NUCLEOTIDE SEQUENCE [LARGE SCALE GENOMIC DNA]</scope>
    <source>
        <strain evidence="2 3">DSM 45362</strain>
    </source>
</reference>
<sequence>MSIQDLESTPAEARRHHSRQAEVATCPVRDRAGITRLAFIEASPTEHAAQGPLSSSFANPRNSAVRQRAFVQLVHVEPKPNPVIQVHEAGAPISQVDILGVLPTASGTVAPHVVAVQR</sequence>
<evidence type="ECO:0000313" key="2">
    <source>
        <dbReference type="EMBL" id="MBB5868567.1"/>
    </source>
</evidence>
<feature type="region of interest" description="Disordered" evidence="1">
    <location>
        <begin position="1"/>
        <end position="23"/>
    </location>
</feature>
<keyword evidence="3" id="KW-1185">Reference proteome</keyword>
<organism evidence="2 3">
    <name type="scientific">Allocatelliglobosispora scoriae</name>
    <dbReference type="NCBI Taxonomy" id="643052"/>
    <lineage>
        <taxon>Bacteria</taxon>
        <taxon>Bacillati</taxon>
        <taxon>Actinomycetota</taxon>
        <taxon>Actinomycetes</taxon>
        <taxon>Micromonosporales</taxon>
        <taxon>Micromonosporaceae</taxon>
        <taxon>Allocatelliglobosispora</taxon>
    </lineage>
</organism>
<dbReference type="Proteomes" id="UP000587527">
    <property type="component" value="Unassembled WGS sequence"/>
</dbReference>
<proteinExistence type="predicted"/>
<evidence type="ECO:0000256" key="1">
    <source>
        <dbReference type="SAM" id="MobiDB-lite"/>
    </source>
</evidence>
<dbReference type="RefSeq" id="WP_184834609.1">
    <property type="nucleotide sequence ID" value="NZ_JACHMN010000002.1"/>
</dbReference>
<dbReference type="AlphaFoldDB" id="A0A841BHJ5"/>
<dbReference type="EMBL" id="JACHMN010000002">
    <property type="protein sequence ID" value="MBB5868567.1"/>
    <property type="molecule type" value="Genomic_DNA"/>
</dbReference>